<gene>
    <name evidence="11" type="ORF">JHK62_04975</name>
</gene>
<dbReference type="InterPro" id="IPR001497">
    <property type="entry name" value="MethylDNA_cys_MeTrfase_AS"/>
</dbReference>
<comment type="function">
    <text evidence="8">Involved in the cellular defense against the biological effects of O6-methylguanine (O6-MeG) and O4-methylthymine (O4-MeT) in DNA. Repairs the methylated nucleobase in DNA by stoichiometrically transferring the methyl group to a cysteine residue in the enzyme. This is a suicide reaction: the enzyme is irreversibly inactivated.</text>
</comment>
<evidence type="ECO:0000256" key="4">
    <source>
        <dbReference type="ARBA" id="ARBA00022679"/>
    </source>
</evidence>
<evidence type="ECO:0000313" key="11">
    <source>
        <dbReference type="EMBL" id="MBJ8326021.1"/>
    </source>
</evidence>
<dbReference type="HAMAP" id="MF_00772">
    <property type="entry name" value="OGT"/>
    <property type="match status" value="1"/>
</dbReference>
<evidence type="ECO:0000256" key="1">
    <source>
        <dbReference type="ARBA" id="ARBA00001286"/>
    </source>
</evidence>
<dbReference type="Pfam" id="PF02870">
    <property type="entry name" value="Methyltransf_1N"/>
    <property type="match status" value="1"/>
</dbReference>
<comment type="subcellular location">
    <subcellularLocation>
        <location evidence="8">Cytoplasm</location>
    </subcellularLocation>
</comment>
<keyword evidence="4 8" id="KW-0808">Transferase</keyword>
<dbReference type="PROSITE" id="PS00374">
    <property type="entry name" value="MGMT"/>
    <property type="match status" value="1"/>
</dbReference>
<proteinExistence type="inferred from homology"/>
<evidence type="ECO:0000256" key="7">
    <source>
        <dbReference type="ARBA" id="ARBA00049348"/>
    </source>
</evidence>
<dbReference type="RefSeq" id="WP_199575763.1">
    <property type="nucleotide sequence ID" value="NZ_JAENBO010000003.1"/>
</dbReference>
<dbReference type="InterPro" id="IPR036631">
    <property type="entry name" value="MGMT_N_sf"/>
</dbReference>
<feature type="domain" description="Methylated-DNA-[protein]-cysteine S-methyltransferase DNA binding" evidence="9">
    <location>
        <begin position="80"/>
        <end position="158"/>
    </location>
</feature>
<dbReference type="NCBIfam" id="TIGR00589">
    <property type="entry name" value="ogt"/>
    <property type="match status" value="1"/>
</dbReference>
<dbReference type="EC" id="2.1.1.63" evidence="8"/>
<accession>A0ABS0ZJ27</accession>
<evidence type="ECO:0000256" key="5">
    <source>
        <dbReference type="ARBA" id="ARBA00022763"/>
    </source>
</evidence>
<evidence type="ECO:0000256" key="2">
    <source>
        <dbReference type="ARBA" id="ARBA00022490"/>
    </source>
</evidence>
<reference evidence="11 12" key="1">
    <citation type="journal article" date="2021" name="Int. J. Syst. Evol. Microbiol.">
        <title>Streptococcus vicugnae sp. nov., isolated from faeces of alpacas (Vicugna pacos) and cattle (Bos taurus), Streptococcus zalophi sp. nov., and Streptococcus pacificus sp. nov., isolated from respiratory tract of California sea lions (Zalophus californianus).</title>
        <authorList>
            <person name="Volokhov D.V."/>
            <person name="Zagorodnyaya T.A."/>
            <person name="Shen Z."/>
            <person name="Blom J."/>
            <person name="Furtak V.A."/>
            <person name="Eisenberg T."/>
            <person name="Fan P."/>
            <person name="Jeong K.C."/>
            <person name="Gao Y."/>
            <person name="Zhang S."/>
            <person name="Amselle M."/>
        </authorList>
    </citation>
    <scope>NUCLEOTIDE SEQUENCE [LARGE SCALE GENOMIC DNA]</scope>
    <source>
        <strain evidence="11 12">CSL7591</strain>
    </source>
</reference>
<dbReference type="CDD" id="cd06445">
    <property type="entry name" value="ATase"/>
    <property type="match status" value="1"/>
</dbReference>
<dbReference type="SUPFAM" id="SSF46767">
    <property type="entry name" value="Methylated DNA-protein cysteine methyltransferase, C-terminal domain"/>
    <property type="match status" value="1"/>
</dbReference>
<evidence type="ECO:0000256" key="8">
    <source>
        <dbReference type="HAMAP-Rule" id="MF_00772"/>
    </source>
</evidence>
<dbReference type="Gene3D" id="1.10.10.10">
    <property type="entry name" value="Winged helix-like DNA-binding domain superfamily/Winged helix DNA-binding domain"/>
    <property type="match status" value="1"/>
</dbReference>
<evidence type="ECO:0000259" key="9">
    <source>
        <dbReference type="Pfam" id="PF01035"/>
    </source>
</evidence>
<organism evidence="11 12">
    <name type="scientific">Streptococcus pacificus</name>
    <dbReference type="NCBI Taxonomy" id="2740577"/>
    <lineage>
        <taxon>Bacteria</taxon>
        <taxon>Bacillati</taxon>
        <taxon>Bacillota</taxon>
        <taxon>Bacilli</taxon>
        <taxon>Lactobacillales</taxon>
        <taxon>Streptococcaceae</taxon>
        <taxon>Streptococcus</taxon>
    </lineage>
</organism>
<feature type="active site" description="Nucleophile; methyl group acceptor" evidence="8">
    <location>
        <position position="130"/>
    </location>
</feature>
<comment type="catalytic activity">
    <reaction evidence="7 8">
        <text>a 6-O-methyl-2'-deoxyguanosine in DNA + L-cysteinyl-[protein] = S-methyl-L-cysteinyl-[protein] + a 2'-deoxyguanosine in DNA</text>
        <dbReference type="Rhea" id="RHEA:24000"/>
        <dbReference type="Rhea" id="RHEA-COMP:10131"/>
        <dbReference type="Rhea" id="RHEA-COMP:10132"/>
        <dbReference type="Rhea" id="RHEA-COMP:11367"/>
        <dbReference type="Rhea" id="RHEA-COMP:11368"/>
        <dbReference type="ChEBI" id="CHEBI:29950"/>
        <dbReference type="ChEBI" id="CHEBI:82612"/>
        <dbReference type="ChEBI" id="CHEBI:85445"/>
        <dbReference type="ChEBI" id="CHEBI:85448"/>
        <dbReference type="EC" id="2.1.1.63"/>
    </reaction>
</comment>
<keyword evidence="5 8" id="KW-0227">DNA damage</keyword>
<comment type="miscellaneous">
    <text evidence="8">This enzyme catalyzes only one turnover and therefore is not strictly catalytic. According to one definition, an enzyme is a biocatalyst that acts repeatedly and over many reaction cycles.</text>
</comment>
<dbReference type="Pfam" id="PF01035">
    <property type="entry name" value="DNA_binding_1"/>
    <property type="match status" value="1"/>
</dbReference>
<evidence type="ECO:0000256" key="6">
    <source>
        <dbReference type="ARBA" id="ARBA00023204"/>
    </source>
</evidence>
<dbReference type="InterPro" id="IPR036388">
    <property type="entry name" value="WH-like_DNA-bd_sf"/>
</dbReference>
<dbReference type="SUPFAM" id="SSF53155">
    <property type="entry name" value="Methylated DNA-protein cysteine methyltransferase domain"/>
    <property type="match status" value="1"/>
</dbReference>
<protein>
    <recommendedName>
        <fullName evidence="8">Methylated-DNA--protein-cysteine methyltransferase</fullName>
        <ecNumber evidence="8">2.1.1.63</ecNumber>
    </recommendedName>
    <alternativeName>
        <fullName evidence="8">6-O-methylguanine-DNA methyltransferase</fullName>
        <shortName evidence="8">MGMT</shortName>
    </alternativeName>
    <alternativeName>
        <fullName evidence="8">O-6-methylguanine-DNA-alkyltransferase</fullName>
    </alternativeName>
</protein>
<dbReference type="InterPro" id="IPR014048">
    <property type="entry name" value="MethylDNA_cys_MeTrfase_DNA-bd"/>
</dbReference>
<evidence type="ECO:0000256" key="3">
    <source>
        <dbReference type="ARBA" id="ARBA00022603"/>
    </source>
</evidence>
<name>A0ABS0ZJ27_9STRE</name>
<dbReference type="PANTHER" id="PTHR10815">
    <property type="entry name" value="METHYLATED-DNA--PROTEIN-CYSTEINE METHYLTRANSFERASE"/>
    <property type="match status" value="1"/>
</dbReference>
<keyword evidence="12" id="KW-1185">Reference proteome</keyword>
<comment type="similarity">
    <text evidence="8">Belongs to the MGMT family.</text>
</comment>
<comment type="catalytic activity">
    <reaction evidence="1 8">
        <text>a 4-O-methyl-thymidine in DNA + L-cysteinyl-[protein] = a thymidine in DNA + S-methyl-L-cysteinyl-[protein]</text>
        <dbReference type="Rhea" id="RHEA:53428"/>
        <dbReference type="Rhea" id="RHEA-COMP:10131"/>
        <dbReference type="Rhea" id="RHEA-COMP:10132"/>
        <dbReference type="Rhea" id="RHEA-COMP:13555"/>
        <dbReference type="Rhea" id="RHEA-COMP:13556"/>
        <dbReference type="ChEBI" id="CHEBI:29950"/>
        <dbReference type="ChEBI" id="CHEBI:82612"/>
        <dbReference type="ChEBI" id="CHEBI:137386"/>
        <dbReference type="ChEBI" id="CHEBI:137387"/>
        <dbReference type="EC" id="2.1.1.63"/>
    </reaction>
</comment>
<dbReference type="InterPro" id="IPR008332">
    <property type="entry name" value="MethylG_MeTrfase_N"/>
</dbReference>
<evidence type="ECO:0000259" key="10">
    <source>
        <dbReference type="Pfam" id="PF02870"/>
    </source>
</evidence>
<feature type="domain" description="Methylguanine DNA methyltransferase ribonuclease-like" evidence="10">
    <location>
        <begin position="4"/>
        <end position="74"/>
    </location>
</feature>
<keyword evidence="3 8" id="KW-0489">Methyltransferase</keyword>
<dbReference type="PANTHER" id="PTHR10815:SF5">
    <property type="entry name" value="METHYLATED-DNA--PROTEIN-CYSTEINE METHYLTRANSFERASE"/>
    <property type="match status" value="1"/>
</dbReference>
<sequence length="163" mass="18102">MVLIKKIYHSPLGEMSIIANNEGVIGIWFVHQTYFEQGISEKPIKGSTEAIDRVIDWLEAYFSGRKPSADNLPLIIQGSSFQKKVWKALRTIPYGQLTTYGELAKQLDCQSPQAVGTAIGHNPFSMVIPCHRVLSSAGKLSGYAGGLDKKRWLLTHENITFVP</sequence>
<dbReference type="Proteomes" id="UP000653045">
    <property type="component" value="Unassembled WGS sequence"/>
</dbReference>
<keyword evidence="2 8" id="KW-0963">Cytoplasm</keyword>
<dbReference type="InterPro" id="IPR036217">
    <property type="entry name" value="MethylDNA_cys_MeTrfase_DNAb"/>
</dbReference>
<comment type="caution">
    <text evidence="11">The sequence shown here is derived from an EMBL/GenBank/DDBJ whole genome shotgun (WGS) entry which is preliminary data.</text>
</comment>
<dbReference type="InterPro" id="IPR023546">
    <property type="entry name" value="MGMT"/>
</dbReference>
<dbReference type="Gene3D" id="3.30.160.70">
    <property type="entry name" value="Methylated DNA-protein cysteine methyltransferase domain"/>
    <property type="match status" value="1"/>
</dbReference>
<dbReference type="EMBL" id="JAENBO010000003">
    <property type="protein sequence ID" value="MBJ8326021.1"/>
    <property type="molecule type" value="Genomic_DNA"/>
</dbReference>
<evidence type="ECO:0000313" key="12">
    <source>
        <dbReference type="Proteomes" id="UP000653045"/>
    </source>
</evidence>
<keyword evidence="6 8" id="KW-0234">DNA repair</keyword>